<protein>
    <submittedName>
        <fullName evidence="1">Uncharacterized protein</fullName>
    </submittedName>
</protein>
<reference evidence="1" key="1">
    <citation type="submission" date="2020-05" db="EMBL/GenBank/DDBJ databases">
        <title>Large-scale comparative analyses of tick genomes elucidate their genetic diversity and vector capacities.</title>
        <authorList>
            <person name="Jia N."/>
            <person name="Wang J."/>
            <person name="Shi W."/>
            <person name="Du L."/>
            <person name="Sun Y."/>
            <person name="Zhan W."/>
            <person name="Jiang J."/>
            <person name="Wang Q."/>
            <person name="Zhang B."/>
            <person name="Ji P."/>
            <person name="Sakyi L.B."/>
            <person name="Cui X."/>
            <person name="Yuan T."/>
            <person name="Jiang B."/>
            <person name="Yang W."/>
            <person name="Lam T.T.-Y."/>
            <person name="Chang Q."/>
            <person name="Ding S."/>
            <person name="Wang X."/>
            <person name="Zhu J."/>
            <person name="Ruan X."/>
            <person name="Zhao L."/>
            <person name="Wei J."/>
            <person name="Que T."/>
            <person name="Du C."/>
            <person name="Cheng J."/>
            <person name="Dai P."/>
            <person name="Han X."/>
            <person name="Huang E."/>
            <person name="Gao Y."/>
            <person name="Liu J."/>
            <person name="Shao H."/>
            <person name="Ye R."/>
            <person name="Li L."/>
            <person name="Wei W."/>
            <person name="Wang X."/>
            <person name="Wang C."/>
            <person name="Yang T."/>
            <person name="Huo Q."/>
            <person name="Li W."/>
            <person name="Guo W."/>
            <person name="Chen H."/>
            <person name="Zhou L."/>
            <person name="Ni X."/>
            <person name="Tian J."/>
            <person name="Zhou Y."/>
            <person name="Sheng Y."/>
            <person name="Liu T."/>
            <person name="Pan Y."/>
            <person name="Xia L."/>
            <person name="Li J."/>
            <person name="Zhao F."/>
            <person name="Cao W."/>
        </authorList>
    </citation>
    <scope>NUCLEOTIDE SEQUENCE</scope>
    <source>
        <strain evidence="1">Hyas-2018</strain>
    </source>
</reference>
<comment type="caution">
    <text evidence="1">The sequence shown here is derived from an EMBL/GenBank/DDBJ whole genome shotgun (WGS) entry which is preliminary data.</text>
</comment>
<accession>A0ACB7TP94</accession>
<proteinExistence type="predicted"/>
<dbReference type="EMBL" id="CM023481">
    <property type="protein sequence ID" value="KAH6948875.1"/>
    <property type="molecule type" value="Genomic_DNA"/>
</dbReference>
<evidence type="ECO:0000313" key="2">
    <source>
        <dbReference type="Proteomes" id="UP000821845"/>
    </source>
</evidence>
<dbReference type="Proteomes" id="UP000821845">
    <property type="component" value="Chromosome 1"/>
</dbReference>
<keyword evidence="2" id="KW-1185">Reference proteome</keyword>
<organism evidence="1 2">
    <name type="scientific">Hyalomma asiaticum</name>
    <name type="common">Tick</name>
    <dbReference type="NCBI Taxonomy" id="266040"/>
    <lineage>
        <taxon>Eukaryota</taxon>
        <taxon>Metazoa</taxon>
        <taxon>Ecdysozoa</taxon>
        <taxon>Arthropoda</taxon>
        <taxon>Chelicerata</taxon>
        <taxon>Arachnida</taxon>
        <taxon>Acari</taxon>
        <taxon>Parasitiformes</taxon>
        <taxon>Ixodida</taxon>
        <taxon>Ixodoidea</taxon>
        <taxon>Ixodidae</taxon>
        <taxon>Hyalomminae</taxon>
        <taxon>Hyalomma</taxon>
    </lineage>
</organism>
<name>A0ACB7TP94_HYAAI</name>
<sequence>MAQAEVDDIQGNNLASQWLSADIPNPDQQAPGLANVATCGLKEALPDKDLQEQVEATRRALNSDLEKAGDFAQTRGKPKVKRGRKRQH</sequence>
<gene>
    <name evidence="1" type="ORF">HPB50_026676</name>
</gene>
<evidence type="ECO:0000313" key="1">
    <source>
        <dbReference type="EMBL" id="KAH6948875.1"/>
    </source>
</evidence>